<dbReference type="Proteomes" id="UP000659388">
    <property type="component" value="Unassembled WGS sequence"/>
</dbReference>
<accession>A0A937JY71</accession>
<dbReference type="AlphaFoldDB" id="A0A937JY71"/>
<organism evidence="2 3">
    <name type="scientific">Fulvivirga sediminis</name>
    <dbReference type="NCBI Taxonomy" id="2803949"/>
    <lineage>
        <taxon>Bacteria</taxon>
        <taxon>Pseudomonadati</taxon>
        <taxon>Bacteroidota</taxon>
        <taxon>Cytophagia</taxon>
        <taxon>Cytophagales</taxon>
        <taxon>Fulvivirgaceae</taxon>
        <taxon>Fulvivirga</taxon>
    </lineage>
</organism>
<evidence type="ECO:0000256" key="1">
    <source>
        <dbReference type="SAM" id="Phobius"/>
    </source>
</evidence>
<dbReference type="EMBL" id="JAESIY010000004">
    <property type="protein sequence ID" value="MBL3656153.1"/>
    <property type="molecule type" value="Genomic_DNA"/>
</dbReference>
<keyword evidence="1" id="KW-0812">Transmembrane</keyword>
<keyword evidence="1" id="KW-0472">Membrane</keyword>
<proteinExistence type="predicted"/>
<gene>
    <name evidence="2" type="ORF">JL102_08430</name>
</gene>
<keyword evidence="3" id="KW-1185">Reference proteome</keyword>
<protein>
    <submittedName>
        <fullName evidence="2">Uncharacterized protein</fullName>
    </submittedName>
</protein>
<name>A0A937JY71_9BACT</name>
<dbReference type="RefSeq" id="WP_202243947.1">
    <property type="nucleotide sequence ID" value="NZ_JAESIY010000004.1"/>
</dbReference>
<reference evidence="2" key="1">
    <citation type="submission" date="2021-01" db="EMBL/GenBank/DDBJ databases">
        <title>Fulvivirga kasyanovii gen. nov., sp nov., a novel member of the phylum Bacteroidetes isolated from seawater in a mussel farm.</title>
        <authorList>
            <person name="Zhao L.-H."/>
            <person name="Wang Z.-J."/>
        </authorList>
    </citation>
    <scope>NUCLEOTIDE SEQUENCE</scope>
    <source>
        <strain evidence="2">2943</strain>
    </source>
</reference>
<feature type="transmembrane region" description="Helical" evidence="1">
    <location>
        <begin position="26"/>
        <end position="49"/>
    </location>
</feature>
<keyword evidence="1" id="KW-1133">Transmembrane helix</keyword>
<comment type="caution">
    <text evidence="2">The sequence shown here is derived from an EMBL/GenBank/DDBJ whole genome shotgun (WGS) entry which is preliminary data.</text>
</comment>
<evidence type="ECO:0000313" key="2">
    <source>
        <dbReference type="EMBL" id="MBL3656153.1"/>
    </source>
</evidence>
<evidence type="ECO:0000313" key="3">
    <source>
        <dbReference type="Proteomes" id="UP000659388"/>
    </source>
</evidence>
<sequence>MKFNGTALRKNNAQIVLNKKDEKGRLYRFIGAFVVLLALLIVALLALMLKLSSENTNSEVSKLSHLELPSEDSILQLEERWYVQEAPDTIFIEEASNNDKLRSEMQRLKLPYVLF</sequence>